<accession>A0A6A8GRU9</accession>
<sequence>MVKLFPSENTRRWQRGDHEVLLLVNIQCSLKQPLWSAEGKVDKNREKCAAFVYRLVEIQDARI</sequence>
<reference evidence="1" key="1">
    <citation type="journal article" date="2019" name="Nat. Med.">
        <title>A library of human gut bacterial isolates paired with longitudinal multiomics data enables mechanistic microbiome research.</title>
        <authorList>
            <person name="Poyet M."/>
            <person name="Groussin M."/>
            <person name="Gibbons S.M."/>
            <person name="Avila-Pacheco J."/>
            <person name="Jiang X."/>
            <person name="Kearney S.M."/>
            <person name="Perrotta A.R."/>
            <person name="Berdy B."/>
            <person name="Zhao S."/>
            <person name="Lieberman T.D."/>
            <person name="Swanson P.K."/>
            <person name="Smith M."/>
            <person name="Roesemann S."/>
            <person name="Alexander J.E."/>
            <person name="Rich S.A."/>
            <person name="Livny J."/>
            <person name="Vlamakis H."/>
            <person name="Clish C."/>
            <person name="Bullock K."/>
            <person name="Deik A."/>
            <person name="Scott J."/>
            <person name="Pierce K.A."/>
            <person name="Xavier R.J."/>
            <person name="Alm E.J."/>
        </authorList>
    </citation>
    <scope>NUCLEOTIDE SEQUENCE</scope>
    <source>
        <strain evidence="1">BIOML-A18</strain>
    </source>
</reference>
<proteinExistence type="predicted"/>
<dbReference type="AlphaFoldDB" id="A0A6A8GRU9"/>
<name>A0A6A8GRU9_9LACO</name>
<gene>
    <name evidence="1" type="ORF">GKC89_08310</name>
</gene>
<protein>
    <submittedName>
        <fullName evidence="1">4a-hydroxytetrahydrobiopterin dehydratase</fullName>
    </submittedName>
</protein>
<evidence type="ECO:0000313" key="1">
    <source>
        <dbReference type="EMBL" id="MSA69082.1"/>
    </source>
</evidence>
<organism evidence="1">
    <name type="scientific">Ligilactobacillus ruminis</name>
    <dbReference type="NCBI Taxonomy" id="1623"/>
    <lineage>
        <taxon>Bacteria</taxon>
        <taxon>Bacillati</taxon>
        <taxon>Bacillota</taxon>
        <taxon>Bacilli</taxon>
        <taxon>Lactobacillales</taxon>
        <taxon>Lactobacillaceae</taxon>
        <taxon>Ligilactobacillus</taxon>
    </lineage>
</organism>
<dbReference type="EMBL" id="WKOD01000026">
    <property type="protein sequence ID" value="MSA69082.1"/>
    <property type="molecule type" value="Genomic_DNA"/>
</dbReference>
<comment type="caution">
    <text evidence="1">The sequence shown here is derived from an EMBL/GenBank/DDBJ whole genome shotgun (WGS) entry which is preliminary data.</text>
</comment>